<dbReference type="AlphaFoldDB" id="A0A0D7ED63"/>
<organism evidence="1 2">
    <name type="scientific">Stutzerimonas stutzeri</name>
    <name type="common">Pseudomonas stutzeri</name>
    <dbReference type="NCBI Taxonomy" id="316"/>
    <lineage>
        <taxon>Bacteria</taxon>
        <taxon>Pseudomonadati</taxon>
        <taxon>Pseudomonadota</taxon>
        <taxon>Gammaproteobacteria</taxon>
        <taxon>Pseudomonadales</taxon>
        <taxon>Pseudomonadaceae</taxon>
        <taxon>Stutzerimonas</taxon>
    </lineage>
</organism>
<dbReference type="RefSeq" id="WP_044313862.1">
    <property type="nucleotide sequence ID" value="NZ_JXXD01000011.1"/>
</dbReference>
<proteinExistence type="predicted"/>
<dbReference type="EMBL" id="JXXD01000011">
    <property type="protein sequence ID" value="KIZ38450.1"/>
    <property type="molecule type" value="Genomic_DNA"/>
</dbReference>
<comment type="caution">
    <text evidence="1">The sequence shown here is derived from an EMBL/GenBank/DDBJ whole genome shotgun (WGS) entry which is preliminary data.</text>
</comment>
<evidence type="ECO:0000313" key="1">
    <source>
        <dbReference type="EMBL" id="KIZ38450.1"/>
    </source>
</evidence>
<dbReference type="Proteomes" id="UP000032439">
    <property type="component" value="Unassembled WGS sequence"/>
</dbReference>
<dbReference type="PATRIC" id="fig|316.110.peg.431"/>
<sequence>MQITNNLLGAGLSAYQGGQQRVEQAASSIASANAPVLGNSQAVTEIAEITEQLIQLKVGEHSAKAGARMIQSADEVLGTLIDTQA</sequence>
<reference evidence="1 2" key="1">
    <citation type="submission" date="2014-11" db="EMBL/GenBank/DDBJ databases">
        <title>Genomics and ecophysiology of heterotrophic nitrogen fixing bacteria isolated from estuarine surface water.</title>
        <authorList>
            <person name="Bentzon-Tilia M."/>
            <person name="Severin I."/>
            <person name="Hansen L.H."/>
            <person name="Riemann L."/>
        </authorList>
    </citation>
    <scope>NUCLEOTIDE SEQUENCE [LARGE SCALE GENOMIC DNA]</scope>
    <source>
        <strain evidence="1 2">BAL361</strain>
    </source>
</reference>
<protein>
    <recommendedName>
        <fullName evidence="3">Pyrroloquinoline quinone biosynthesis protein PqqE</fullName>
    </recommendedName>
</protein>
<evidence type="ECO:0008006" key="3">
    <source>
        <dbReference type="Google" id="ProtNLM"/>
    </source>
</evidence>
<accession>A0A0D7ED63</accession>
<name>A0A0D7ED63_STUST</name>
<gene>
    <name evidence="1" type="ORF">LO50_01470</name>
</gene>
<evidence type="ECO:0000313" key="2">
    <source>
        <dbReference type="Proteomes" id="UP000032439"/>
    </source>
</evidence>